<evidence type="ECO:0000313" key="3">
    <source>
        <dbReference type="Proteomes" id="UP001172457"/>
    </source>
</evidence>
<feature type="region of interest" description="Disordered" evidence="1">
    <location>
        <begin position="39"/>
        <end position="58"/>
    </location>
</feature>
<comment type="caution">
    <text evidence="2">The sequence shown here is derived from an EMBL/GenBank/DDBJ whole genome shotgun (WGS) entry which is preliminary data.</text>
</comment>
<keyword evidence="3" id="KW-1185">Reference proteome</keyword>
<dbReference type="AlphaFoldDB" id="A0AA38W700"/>
<evidence type="ECO:0000313" key="2">
    <source>
        <dbReference type="EMBL" id="KAJ9537546.1"/>
    </source>
</evidence>
<reference evidence="2" key="1">
    <citation type="submission" date="2023-03" db="EMBL/GenBank/DDBJ databases">
        <title>Chromosome-scale reference genome and RAD-based genetic map of yellow starthistle (Centaurea solstitialis) reveal putative structural variation and QTLs associated with invader traits.</title>
        <authorList>
            <person name="Reatini B."/>
            <person name="Cang F.A."/>
            <person name="Jiang Q."/>
            <person name="Mckibben M.T.W."/>
            <person name="Barker M.S."/>
            <person name="Rieseberg L.H."/>
            <person name="Dlugosch K.M."/>
        </authorList>
    </citation>
    <scope>NUCLEOTIDE SEQUENCE</scope>
    <source>
        <strain evidence="2">CAN-66</strain>
        <tissue evidence="2">Leaf</tissue>
    </source>
</reference>
<name>A0AA38W700_9ASTR</name>
<protein>
    <submittedName>
        <fullName evidence="2">Uncharacterized protein</fullName>
    </submittedName>
</protein>
<proteinExistence type="predicted"/>
<accession>A0AA38W700</accession>
<dbReference type="EMBL" id="JARYMX010000008">
    <property type="protein sequence ID" value="KAJ9537546.1"/>
    <property type="molecule type" value="Genomic_DNA"/>
</dbReference>
<gene>
    <name evidence="2" type="ORF">OSB04_030279</name>
</gene>
<evidence type="ECO:0000256" key="1">
    <source>
        <dbReference type="SAM" id="MobiDB-lite"/>
    </source>
</evidence>
<sequence>MKSLKTELEAAGCTVAQKGKEKIMESLLGVSKPDIVDVGNPKDINNKGSGTGKRLKSGKEKAIEKSKRLCGEYVFHDSRNCPSRAEEEEEEEEE</sequence>
<organism evidence="2 3">
    <name type="scientific">Centaurea solstitialis</name>
    <name type="common">yellow star-thistle</name>
    <dbReference type="NCBI Taxonomy" id="347529"/>
    <lineage>
        <taxon>Eukaryota</taxon>
        <taxon>Viridiplantae</taxon>
        <taxon>Streptophyta</taxon>
        <taxon>Embryophyta</taxon>
        <taxon>Tracheophyta</taxon>
        <taxon>Spermatophyta</taxon>
        <taxon>Magnoliopsida</taxon>
        <taxon>eudicotyledons</taxon>
        <taxon>Gunneridae</taxon>
        <taxon>Pentapetalae</taxon>
        <taxon>asterids</taxon>
        <taxon>campanulids</taxon>
        <taxon>Asterales</taxon>
        <taxon>Asteraceae</taxon>
        <taxon>Carduoideae</taxon>
        <taxon>Cardueae</taxon>
        <taxon>Centaureinae</taxon>
        <taxon>Centaurea</taxon>
    </lineage>
</organism>
<dbReference type="Proteomes" id="UP001172457">
    <property type="component" value="Chromosome 8"/>
</dbReference>